<keyword evidence="2" id="KW-0812">Transmembrane</keyword>
<accession>A0A9P4YPK7</accession>
<dbReference type="Proteomes" id="UP000749293">
    <property type="component" value="Unassembled WGS sequence"/>
</dbReference>
<dbReference type="SUPFAM" id="SSF53474">
    <property type="entry name" value="alpha/beta-Hydrolases"/>
    <property type="match status" value="1"/>
</dbReference>
<dbReference type="PANTHER" id="PTHR37471">
    <property type="entry name" value="UNNAMED PRODUCT"/>
    <property type="match status" value="1"/>
</dbReference>
<proteinExistence type="predicted"/>
<dbReference type="PANTHER" id="PTHR37471:SF1">
    <property type="entry name" value="AB HYDROLASE-1 DOMAIN-CONTAINING PROTEIN"/>
    <property type="match status" value="1"/>
</dbReference>
<evidence type="ECO:0008006" key="5">
    <source>
        <dbReference type="Google" id="ProtNLM"/>
    </source>
</evidence>
<evidence type="ECO:0000256" key="1">
    <source>
        <dbReference type="SAM" id="MobiDB-lite"/>
    </source>
</evidence>
<evidence type="ECO:0000256" key="2">
    <source>
        <dbReference type="SAM" id="Phobius"/>
    </source>
</evidence>
<name>A0A9P4YPK7_9HYPO</name>
<dbReference type="GeneID" id="55969419"/>
<feature type="region of interest" description="Disordered" evidence="1">
    <location>
        <begin position="430"/>
        <end position="455"/>
    </location>
</feature>
<dbReference type="RefSeq" id="XP_035319042.1">
    <property type="nucleotide sequence ID" value="XM_035465167.1"/>
</dbReference>
<organism evidence="3 4">
    <name type="scientific">Geosmithia morbida</name>
    <dbReference type="NCBI Taxonomy" id="1094350"/>
    <lineage>
        <taxon>Eukaryota</taxon>
        <taxon>Fungi</taxon>
        <taxon>Dikarya</taxon>
        <taxon>Ascomycota</taxon>
        <taxon>Pezizomycotina</taxon>
        <taxon>Sordariomycetes</taxon>
        <taxon>Hypocreomycetidae</taxon>
        <taxon>Hypocreales</taxon>
        <taxon>Bionectriaceae</taxon>
        <taxon>Geosmithia</taxon>
    </lineage>
</organism>
<keyword evidence="2" id="KW-1133">Transmembrane helix</keyword>
<comment type="caution">
    <text evidence="3">The sequence shown here is derived from an EMBL/GenBank/DDBJ whole genome shotgun (WGS) entry which is preliminary data.</text>
</comment>
<evidence type="ECO:0000313" key="3">
    <source>
        <dbReference type="EMBL" id="KAF4120390.1"/>
    </source>
</evidence>
<evidence type="ECO:0000313" key="4">
    <source>
        <dbReference type="Proteomes" id="UP000749293"/>
    </source>
</evidence>
<protein>
    <recommendedName>
        <fullName evidence="5">AB hydrolase-1 domain-containing protein</fullName>
    </recommendedName>
</protein>
<reference evidence="3" key="1">
    <citation type="submission" date="2020-03" db="EMBL/GenBank/DDBJ databases">
        <title>Site-based positive gene gene selection in Geosmithia morbida across the United States reveals a broad range of putative effectors and factors for local host and environmental adapation.</title>
        <authorList>
            <person name="Onufrak A."/>
            <person name="Murdoch R.W."/>
            <person name="Gazis R."/>
            <person name="Huff M."/>
            <person name="Staton M."/>
            <person name="Klingeman W."/>
            <person name="Hadziabdic D."/>
        </authorList>
    </citation>
    <scope>NUCLEOTIDE SEQUENCE</scope>
    <source>
        <strain evidence="3">1262</strain>
    </source>
</reference>
<sequence length="542" mass="61527">MADQKFTTWWAVVHIAIILFRYTPCLYVAGIASLFLINGSGAWDLTSMRILCGALTAEAVYYLSAWRPYHARLNLPAEYPELWPATRKERRELFDECFAHVSEPEAYLRWWFLGSDRHDIRRDNVREFITWGFFDRDSLYPDVHPEDAELQKEIDEYVAAFEKKLGSPLAEGRGPAKSLRLTVDPIQTAYRGLAWYSVVFLIDQLTHLSMALMGFRYHPPAEGAPVFPPRPQVLLASETSPASSLGYWFKPHRAGPDTLPVVFFHGIGIGLWTYLRFFCGISKPNDNGSSLGVIAIEMLPISFRLTSPLPRQSEFVRQVTNILDYHGWDQVSAVSHSYGSVPTTHIIRSPELKHRVTSVVLLDPVTILLHLPYVAYNFTRRAPSATNEWVLWYFASTDPGVAHCLGRHFFWRHNAVFKRELLAPVPIHQHGHSDRAQSDGSAQLGRDSSDSSNDDHIYVRPRRVAVCLSGRDLIVETGAVAQYLTQQEEPKGGESHIEESTITRTDDSIEVMIFPDLDHAQIFTTAKDTSRVIDLVKNYCKI</sequence>
<keyword evidence="4" id="KW-1185">Reference proteome</keyword>
<keyword evidence="2" id="KW-0472">Membrane</keyword>
<dbReference type="InterPro" id="IPR029058">
    <property type="entry name" value="AB_hydrolase_fold"/>
</dbReference>
<feature type="transmembrane region" description="Helical" evidence="2">
    <location>
        <begin position="12"/>
        <end position="36"/>
    </location>
</feature>
<dbReference type="OrthoDB" id="6431331at2759"/>
<dbReference type="EMBL" id="JAANYQ010000017">
    <property type="protein sequence ID" value="KAF4120390.1"/>
    <property type="molecule type" value="Genomic_DNA"/>
</dbReference>
<gene>
    <name evidence="3" type="ORF">GMORB2_3191</name>
</gene>
<dbReference type="AlphaFoldDB" id="A0A9P4YPK7"/>
<dbReference type="Gene3D" id="3.40.50.1820">
    <property type="entry name" value="alpha/beta hydrolase"/>
    <property type="match status" value="1"/>
</dbReference>